<evidence type="ECO:0000313" key="2">
    <source>
        <dbReference type="EMBL" id="GBG04662.1"/>
    </source>
</evidence>
<protein>
    <recommendedName>
        <fullName evidence="4">Integral membrane protein</fullName>
    </recommendedName>
</protein>
<feature type="transmembrane region" description="Helical" evidence="1">
    <location>
        <begin position="6"/>
        <end position="24"/>
    </location>
</feature>
<keyword evidence="3" id="KW-1185">Reference proteome</keyword>
<dbReference type="OrthoDB" id="2325655at2"/>
<feature type="transmembrane region" description="Helical" evidence="1">
    <location>
        <begin position="90"/>
        <end position="110"/>
    </location>
</feature>
<keyword evidence="1" id="KW-0472">Membrane</keyword>
<accession>A0A2Z6TF67</accession>
<dbReference type="Proteomes" id="UP000257317">
    <property type="component" value="Unassembled WGS sequence"/>
</dbReference>
<dbReference type="RefSeq" id="WP_117118005.1">
    <property type="nucleotide sequence ID" value="NZ_BFBY01000003.1"/>
</dbReference>
<reference evidence="3" key="1">
    <citation type="submission" date="2018-03" db="EMBL/GenBank/DDBJ databases">
        <title>New taxa in the Lactobacillus gasseri group.</title>
        <authorList>
            <person name="Tanizawa Y."/>
            <person name="Tohno M."/>
            <person name="Endo A."/>
            <person name="Arita M."/>
        </authorList>
    </citation>
    <scope>NUCLEOTIDE SEQUENCE [LARGE SCALE GENOMIC DNA]</scope>
    <source>
        <strain evidence="3">DSM 24759</strain>
    </source>
</reference>
<dbReference type="EMBL" id="BFBY01000003">
    <property type="protein sequence ID" value="GBG04662.1"/>
    <property type="molecule type" value="Genomic_DNA"/>
</dbReference>
<name>A0A2Z6TF67_9LACO</name>
<organism evidence="2 3">
    <name type="scientific">Lactobacillus rodentium</name>
    <dbReference type="NCBI Taxonomy" id="947835"/>
    <lineage>
        <taxon>Bacteria</taxon>
        <taxon>Bacillati</taxon>
        <taxon>Bacillota</taxon>
        <taxon>Bacilli</taxon>
        <taxon>Lactobacillales</taxon>
        <taxon>Lactobacillaceae</taxon>
        <taxon>Lactobacillus</taxon>
    </lineage>
</organism>
<dbReference type="InterPro" id="IPR024515">
    <property type="entry name" value="DUF3397"/>
</dbReference>
<feature type="transmembrane region" description="Helical" evidence="1">
    <location>
        <begin position="55"/>
        <end position="76"/>
    </location>
</feature>
<evidence type="ECO:0008006" key="4">
    <source>
        <dbReference type="Google" id="ProtNLM"/>
    </source>
</evidence>
<comment type="caution">
    <text evidence="2">The sequence shown here is derived from an EMBL/GenBank/DDBJ whole genome shotgun (WGS) entry which is preliminary data.</text>
</comment>
<evidence type="ECO:0000256" key="1">
    <source>
        <dbReference type="SAM" id="Phobius"/>
    </source>
</evidence>
<keyword evidence="1" id="KW-1133">Transmembrane helix</keyword>
<gene>
    <name evidence="2" type="ORF">LrDSM24759_05760</name>
</gene>
<dbReference type="Pfam" id="PF11877">
    <property type="entry name" value="DUF3397"/>
    <property type="match status" value="1"/>
</dbReference>
<keyword evidence="1" id="KW-0812">Transmembrane</keyword>
<dbReference type="AlphaFoldDB" id="A0A2Z6TF67"/>
<sequence>MQIIWIFLLPALGLLLNALIVRVFPKAKFKGYDVLPFFFIPACQLITSIKHKPSFLPYGFLFYFVLVLIVTIRIAVQNKNISMKKTLRRLWNYLIACSVFWYIGLLIVVLL</sequence>
<proteinExistence type="predicted"/>
<evidence type="ECO:0000313" key="3">
    <source>
        <dbReference type="Proteomes" id="UP000257317"/>
    </source>
</evidence>